<protein>
    <submittedName>
        <fullName evidence="2">Uncharacterized protein</fullName>
    </submittedName>
</protein>
<name>A0A918G3G9_9ACTN</name>
<evidence type="ECO:0000313" key="3">
    <source>
        <dbReference type="Proteomes" id="UP000606194"/>
    </source>
</evidence>
<feature type="region of interest" description="Disordered" evidence="1">
    <location>
        <begin position="44"/>
        <end position="103"/>
    </location>
</feature>
<organism evidence="2 3">
    <name type="scientific">Streptomyces humidus</name>
    <dbReference type="NCBI Taxonomy" id="52259"/>
    <lineage>
        <taxon>Bacteria</taxon>
        <taxon>Bacillati</taxon>
        <taxon>Actinomycetota</taxon>
        <taxon>Actinomycetes</taxon>
        <taxon>Kitasatosporales</taxon>
        <taxon>Streptomycetaceae</taxon>
        <taxon>Streptomyces</taxon>
    </lineage>
</organism>
<keyword evidence="3" id="KW-1185">Reference proteome</keyword>
<sequence length="103" mass="10938">MQVEELTTCGPTRGAPGAPQPLPAYGIVVAGTVVNCVRPRRQLGHVPHRARRTASLVTEAANQGIERPGRLPATASPRERPGPGHPMTGWPGPGGERRLSRRP</sequence>
<accession>A0A918G3G9</accession>
<reference evidence="2" key="2">
    <citation type="submission" date="2020-09" db="EMBL/GenBank/DDBJ databases">
        <authorList>
            <person name="Sun Q."/>
            <person name="Ohkuma M."/>
        </authorList>
    </citation>
    <scope>NUCLEOTIDE SEQUENCE</scope>
    <source>
        <strain evidence="2">JCM 4386</strain>
    </source>
</reference>
<proteinExistence type="predicted"/>
<dbReference type="AlphaFoldDB" id="A0A918G3G9"/>
<evidence type="ECO:0000313" key="2">
    <source>
        <dbReference type="EMBL" id="GGS16471.1"/>
    </source>
</evidence>
<feature type="region of interest" description="Disordered" evidence="1">
    <location>
        <begin position="1"/>
        <end position="20"/>
    </location>
</feature>
<comment type="caution">
    <text evidence="2">The sequence shown here is derived from an EMBL/GenBank/DDBJ whole genome shotgun (WGS) entry which is preliminary data.</text>
</comment>
<evidence type="ECO:0000256" key="1">
    <source>
        <dbReference type="SAM" id="MobiDB-lite"/>
    </source>
</evidence>
<reference evidence="2" key="1">
    <citation type="journal article" date="2014" name="Int. J. Syst. Evol. Microbiol.">
        <title>Complete genome sequence of Corynebacterium casei LMG S-19264T (=DSM 44701T), isolated from a smear-ripened cheese.</title>
        <authorList>
            <consortium name="US DOE Joint Genome Institute (JGI-PGF)"/>
            <person name="Walter F."/>
            <person name="Albersmeier A."/>
            <person name="Kalinowski J."/>
            <person name="Ruckert C."/>
        </authorList>
    </citation>
    <scope>NUCLEOTIDE SEQUENCE</scope>
    <source>
        <strain evidence="2">JCM 4386</strain>
    </source>
</reference>
<gene>
    <name evidence="2" type="ORF">GCM10010269_64470</name>
</gene>
<dbReference type="EMBL" id="BMTL01000033">
    <property type="protein sequence ID" value="GGS16471.1"/>
    <property type="molecule type" value="Genomic_DNA"/>
</dbReference>
<dbReference type="Proteomes" id="UP000606194">
    <property type="component" value="Unassembled WGS sequence"/>
</dbReference>